<gene>
    <name evidence="1" type="ORF">VTJ49DRAFT_2023</name>
</gene>
<comment type="caution">
    <text evidence="1">The sequence shown here is derived from an EMBL/GenBank/DDBJ whole genome shotgun (WGS) entry which is preliminary data.</text>
</comment>
<sequence>MAEAIGVVASGIAVTQAARDLGKLAISMRDLWREIGDVPTTIDHMLKQLEMTAKFIEVVGATATASGGPAAGSVKIVLDLAIKSCSQQKDETCVG</sequence>
<evidence type="ECO:0000313" key="2">
    <source>
        <dbReference type="Proteomes" id="UP001583172"/>
    </source>
</evidence>
<name>A0ABR3VB85_HUMIN</name>
<evidence type="ECO:0008006" key="3">
    <source>
        <dbReference type="Google" id="ProtNLM"/>
    </source>
</evidence>
<dbReference type="Proteomes" id="UP001583172">
    <property type="component" value="Unassembled WGS sequence"/>
</dbReference>
<accession>A0ABR3VB85</accession>
<keyword evidence="2" id="KW-1185">Reference proteome</keyword>
<dbReference type="EMBL" id="JAZGSY010000182">
    <property type="protein sequence ID" value="KAL1838978.1"/>
    <property type="molecule type" value="Genomic_DNA"/>
</dbReference>
<organism evidence="1 2">
    <name type="scientific">Humicola insolens</name>
    <name type="common">Soft-rot fungus</name>
    <dbReference type="NCBI Taxonomy" id="85995"/>
    <lineage>
        <taxon>Eukaryota</taxon>
        <taxon>Fungi</taxon>
        <taxon>Dikarya</taxon>
        <taxon>Ascomycota</taxon>
        <taxon>Pezizomycotina</taxon>
        <taxon>Sordariomycetes</taxon>
        <taxon>Sordariomycetidae</taxon>
        <taxon>Sordariales</taxon>
        <taxon>Chaetomiaceae</taxon>
        <taxon>Mycothermus</taxon>
    </lineage>
</organism>
<proteinExistence type="predicted"/>
<evidence type="ECO:0000313" key="1">
    <source>
        <dbReference type="EMBL" id="KAL1838978.1"/>
    </source>
</evidence>
<reference evidence="1 2" key="1">
    <citation type="journal article" date="2024" name="Commun. Biol.">
        <title>Comparative genomic analysis of thermophilic fungi reveals convergent evolutionary adaptations and gene losses.</title>
        <authorList>
            <person name="Steindorff A.S."/>
            <person name="Aguilar-Pontes M.V."/>
            <person name="Robinson A.J."/>
            <person name="Andreopoulos B."/>
            <person name="LaButti K."/>
            <person name="Kuo A."/>
            <person name="Mondo S."/>
            <person name="Riley R."/>
            <person name="Otillar R."/>
            <person name="Haridas S."/>
            <person name="Lipzen A."/>
            <person name="Grimwood J."/>
            <person name="Schmutz J."/>
            <person name="Clum A."/>
            <person name="Reid I.D."/>
            <person name="Moisan M.C."/>
            <person name="Butler G."/>
            <person name="Nguyen T.T.M."/>
            <person name="Dewar K."/>
            <person name="Conant G."/>
            <person name="Drula E."/>
            <person name="Henrissat B."/>
            <person name="Hansel C."/>
            <person name="Singer S."/>
            <person name="Hutchinson M.I."/>
            <person name="de Vries R.P."/>
            <person name="Natvig D.O."/>
            <person name="Powell A.J."/>
            <person name="Tsang A."/>
            <person name="Grigoriev I.V."/>
        </authorList>
    </citation>
    <scope>NUCLEOTIDE SEQUENCE [LARGE SCALE GENOMIC DNA]</scope>
    <source>
        <strain evidence="1 2">CBS 620.91</strain>
    </source>
</reference>
<protein>
    <recommendedName>
        <fullName evidence="3">Fungal N-terminal domain-containing protein</fullName>
    </recommendedName>
</protein>